<feature type="signal peptide" evidence="1">
    <location>
        <begin position="1"/>
        <end position="34"/>
    </location>
</feature>
<evidence type="ECO:0000313" key="3">
    <source>
        <dbReference type="Proteomes" id="UP001217083"/>
    </source>
</evidence>
<dbReference type="EMBL" id="JARFVA010000001">
    <property type="protein sequence ID" value="MDF0705585.1"/>
    <property type="molecule type" value="Genomic_DNA"/>
</dbReference>
<dbReference type="Pfam" id="PF11751">
    <property type="entry name" value="PorP_SprF"/>
    <property type="match status" value="1"/>
</dbReference>
<keyword evidence="3" id="KW-1185">Reference proteome</keyword>
<keyword evidence="1" id="KW-0732">Signal</keyword>
<evidence type="ECO:0000256" key="1">
    <source>
        <dbReference type="SAM" id="SignalP"/>
    </source>
</evidence>
<organism evidence="2 3">
    <name type="scientific">Flagellimonas okinawensis</name>
    <dbReference type="NCBI Taxonomy" id="3031324"/>
    <lineage>
        <taxon>Bacteria</taxon>
        <taxon>Pseudomonadati</taxon>
        <taxon>Bacteroidota</taxon>
        <taxon>Flavobacteriia</taxon>
        <taxon>Flavobacteriales</taxon>
        <taxon>Flavobacteriaceae</taxon>
        <taxon>Flagellimonas</taxon>
    </lineage>
</organism>
<accession>A0ABT5XI56</accession>
<sequence length="326" mass="36845">MKKESKIKMTTLKRYRKQSLSIVVLLFAIATSLAQQDPQYTQYMYNTQVVNPAYAGNREVLSFGLLGRTQWVSLEGSPESGTFTVNSPIGLYDNMGLGLSIVYDRIGPAVESNIVVDYSYSIKLSYQTKLSMGLKAGLDMLDVDYTKLNIFNPNDPHFQNSVDNKLQPQIGAGLYLNTDRFYAGLSVPNFLNTKHYDESSLENTDVESIAIERLHYYFITGYVFDLNTNLKFKPAALVKYVSGSPLQWDLSANFLINEKFTLGASYRWSASLSALAGFQISKSIFAGIGYDFQTTDLEQYSDGSYEVFLRFDIFNKSDRIITPRFF</sequence>
<dbReference type="Proteomes" id="UP001217083">
    <property type="component" value="Unassembled WGS sequence"/>
</dbReference>
<reference evidence="2 3" key="1">
    <citation type="submission" date="2023-03" db="EMBL/GenBank/DDBJ databases">
        <title>Muricauda XX sp. nov. and Muricauda XXX sp. nov., two novel species isolated from Okinawa Trough.</title>
        <authorList>
            <person name="Cao W."/>
            <person name="Deng X."/>
        </authorList>
    </citation>
    <scope>NUCLEOTIDE SEQUENCE [LARGE SCALE GENOMIC DNA]</scope>
    <source>
        <strain evidence="2 3">81s02</strain>
    </source>
</reference>
<gene>
    <name evidence="2" type="ORF">PY091_00070</name>
</gene>
<evidence type="ECO:0000313" key="2">
    <source>
        <dbReference type="EMBL" id="MDF0705585.1"/>
    </source>
</evidence>
<name>A0ABT5XI56_9FLAO</name>
<dbReference type="InterPro" id="IPR019861">
    <property type="entry name" value="PorP/SprF_Bacteroidetes"/>
</dbReference>
<dbReference type="NCBIfam" id="TIGR03519">
    <property type="entry name" value="T9SS_PorP_fam"/>
    <property type="match status" value="1"/>
</dbReference>
<protein>
    <submittedName>
        <fullName evidence="2">Type IX secretion system membrane protein PorP/SprF</fullName>
    </submittedName>
</protein>
<feature type="chain" id="PRO_5045608281" evidence="1">
    <location>
        <begin position="35"/>
        <end position="326"/>
    </location>
</feature>
<proteinExistence type="predicted"/>
<comment type="caution">
    <text evidence="2">The sequence shown here is derived from an EMBL/GenBank/DDBJ whole genome shotgun (WGS) entry which is preliminary data.</text>
</comment>